<keyword evidence="7 15" id="KW-0812">Transmembrane</keyword>
<evidence type="ECO:0000256" key="3">
    <source>
        <dbReference type="ARBA" id="ARBA00012438"/>
    </source>
</evidence>
<dbReference type="RefSeq" id="WP_264601227.1">
    <property type="nucleotide sequence ID" value="NZ_JAOQNS010000004.1"/>
</dbReference>
<protein>
    <recommendedName>
        <fullName evidence="3">histidine kinase</fullName>
        <ecNumber evidence="3">2.7.13.3</ecNumber>
    </recommendedName>
</protein>
<dbReference type="InterPro" id="IPR004358">
    <property type="entry name" value="Sig_transdc_His_kin-like_C"/>
</dbReference>
<dbReference type="PANTHER" id="PTHR43065:SF10">
    <property type="entry name" value="PEROXIDE STRESS-ACTIVATED HISTIDINE KINASE MAK3"/>
    <property type="match status" value="1"/>
</dbReference>
<dbReference type="InterPro" id="IPR003661">
    <property type="entry name" value="HisK_dim/P_dom"/>
</dbReference>
<evidence type="ECO:0000256" key="13">
    <source>
        <dbReference type="ARBA" id="ARBA00023136"/>
    </source>
</evidence>
<reference evidence="20" key="1">
    <citation type="submission" date="2023-07" db="EMBL/GenBank/DDBJ databases">
        <title>Genome sequencing of Purple Non-Sulfur Bacteria from various extreme environments.</title>
        <authorList>
            <person name="Mayer M."/>
        </authorList>
    </citation>
    <scope>NUCLEOTIDE SEQUENCE [LARGE SCALE GENOMIC DNA]</scope>
    <source>
        <strain evidence="20">DSM 17935</strain>
    </source>
</reference>
<dbReference type="CDD" id="cd00130">
    <property type="entry name" value="PAS"/>
    <property type="match status" value="1"/>
</dbReference>
<dbReference type="SUPFAM" id="SSF158472">
    <property type="entry name" value="HAMP domain-like"/>
    <property type="match status" value="1"/>
</dbReference>
<dbReference type="Pfam" id="PF19312">
    <property type="entry name" value="NtrY_N"/>
    <property type="match status" value="1"/>
</dbReference>
<dbReference type="Pfam" id="PF00989">
    <property type="entry name" value="PAS"/>
    <property type="match status" value="1"/>
</dbReference>
<dbReference type="Gene3D" id="1.10.287.130">
    <property type="match status" value="1"/>
</dbReference>
<keyword evidence="10" id="KW-0067">ATP-binding</keyword>
<dbReference type="EMBL" id="JAOQNS010000004">
    <property type="protein sequence ID" value="MCW2307584.1"/>
    <property type="molecule type" value="Genomic_DNA"/>
</dbReference>
<dbReference type="InterPro" id="IPR017232">
    <property type="entry name" value="NtrY"/>
</dbReference>
<dbReference type="Pfam" id="PF02518">
    <property type="entry name" value="HATPase_c"/>
    <property type="match status" value="1"/>
</dbReference>
<accession>A0ABT3HB02</accession>
<dbReference type="NCBIfam" id="TIGR00229">
    <property type="entry name" value="sensory_box"/>
    <property type="match status" value="1"/>
</dbReference>
<comment type="catalytic activity">
    <reaction evidence="1">
        <text>ATP + protein L-histidine = ADP + protein N-phospho-L-histidine.</text>
        <dbReference type="EC" id="2.7.13.3"/>
    </reaction>
</comment>
<gene>
    <name evidence="19" type="ORF">M2319_001915</name>
</gene>
<keyword evidence="5" id="KW-0597">Phosphoprotein</keyword>
<sequence>MTSSATPSDASRQTDQRTGSGGDGRRLVRRIGLITVVVALFAATISFIVLTGLSPINPTPEVIRAAMVINGILVVILLVTIALEARSLLLARQRGRAAARLHVRIVTLFSLIAAIPAIIVAIIALITLDVGLDRWFQDRTRQIVSNAVTVANAYVQEHTRVLRSDLIAMASDFSRAKPLYDEEPLRFDLFLKTQLTLRQIPAAYLLGSDGSIITSAIIDPDVKMLMPPKGVLERAEDGEPVLIAPGPSNLVGGVMKLTGYVDTYLYIARALDSRVVEYLSVTKEKASEYARLEESRFGVQVAFGMIYVGMTLVLLLSAIWIGLGFANRLVTPIRRLIGAADQVSRGNMDVEVAIGRREGDLFRLGNTFNTMMKQLRSQRGELLAANDQIDRRRRFTEAVLAGVTAGVLGIDEDSRISLANNSAQHLLALSFDELVGRPIDEAVPEFSGIVPAAHAAASGNRTEEVVLVRDGRERTFSVQATSEQSAGRDHGLVLTFDDITDLVAAQRSTAWADVARRIAHEIKNPLTPIQLSAERIKRRYGKQIEDDRTVFDQCIDTIVRQVGDIGRMVDEFSSFARMPKAVMEERDLTDTVSEAVFLVGVGRQDVEFTTEFEEQPMIGRFDHRLIGQAVGNVVKNATEAVEAAIAVDEREGHIHVRVHREGGRFVIDVIDNGIGWPKENRQRLLEPYMTTREKGTGLGLAIVGKIVEEHGGRIELRDAPAVAEGGSGAMVRLTLLVNGGGAAASDAAESLTEGA</sequence>
<dbReference type="PROSITE" id="PS50112">
    <property type="entry name" value="PAS"/>
    <property type="match status" value="1"/>
</dbReference>
<keyword evidence="8" id="KW-0547">Nucleotide-binding</keyword>
<keyword evidence="6 19" id="KW-0808">Transferase</keyword>
<dbReference type="Pfam" id="PF00512">
    <property type="entry name" value="HisKA"/>
    <property type="match status" value="1"/>
</dbReference>
<dbReference type="InterPro" id="IPR005467">
    <property type="entry name" value="His_kinase_dom"/>
</dbReference>
<dbReference type="InterPro" id="IPR000014">
    <property type="entry name" value="PAS"/>
</dbReference>
<dbReference type="InterPro" id="IPR036097">
    <property type="entry name" value="HisK_dim/P_sf"/>
</dbReference>
<dbReference type="SMART" id="SM00091">
    <property type="entry name" value="PAS"/>
    <property type="match status" value="1"/>
</dbReference>
<feature type="domain" description="PAS" evidence="17">
    <location>
        <begin position="392"/>
        <end position="437"/>
    </location>
</feature>
<feature type="transmembrane region" description="Helical" evidence="15">
    <location>
        <begin position="31"/>
        <end position="50"/>
    </location>
</feature>
<dbReference type="SUPFAM" id="SSF55785">
    <property type="entry name" value="PYP-like sensor domain (PAS domain)"/>
    <property type="match status" value="1"/>
</dbReference>
<feature type="transmembrane region" description="Helical" evidence="15">
    <location>
        <begin position="103"/>
        <end position="126"/>
    </location>
</feature>
<evidence type="ECO:0000256" key="9">
    <source>
        <dbReference type="ARBA" id="ARBA00022777"/>
    </source>
</evidence>
<dbReference type="PIRSF" id="PIRSF037532">
    <property type="entry name" value="STHK_NtrY"/>
    <property type="match status" value="1"/>
</dbReference>
<evidence type="ECO:0000259" key="17">
    <source>
        <dbReference type="PROSITE" id="PS50112"/>
    </source>
</evidence>
<feature type="domain" description="Histidine kinase" evidence="16">
    <location>
        <begin position="517"/>
        <end position="739"/>
    </location>
</feature>
<keyword evidence="11 15" id="KW-1133">Transmembrane helix</keyword>
<feature type="region of interest" description="Disordered" evidence="14">
    <location>
        <begin position="1"/>
        <end position="23"/>
    </location>
</feature>
<evidence type="ECO:0000313" key="20">
    <source>
        <dbReference type="Proteomes" id="UP001209755"/>
    </source>
</evidence>
<dbReference type="SMART" id="SM00388">
    <property type="entry name" value="HisKA"/>
    <property type="match status" value="1"/>
</dbReference>
<evidence type="ECO:0000256" key="1">
    <source>
        <dbReference type="ARBA" id="ARBA00000085"/>
    </source>
</evidence>
<dbReference type="SUPFAM" id="SSF47384">
    <property type="entry name" value="Homodimeric domain of signal transducing histidine kinase"/>
    <property type="match status" value="1"/>
</dbReference>
<keyword evidence="20" id="KW-1185">Reference proteome</keyword>
<dbReference type="InterPro" id="IPR036890">
    <property type="entry name" value="HATPase_C_sf"/>
</dbReference>
<proteinExistence type="predicted"/>
<evidence type="ECO:0000256" key="4">
    <source>
        <dbReference type="ARBA" id="ARBA00022475"/>
    </source>
</evidence>
<evidence type="ECO:0000259" key="18">
    <source>
        <dbReference type="PROSITE" id="PS50885"/>
    </source>
</evidence>
<feature type="domain" description="HAMP" evidence="18">
    <location>
        <begin position="327"/>
        <end position="380"/>
    </location>
</feature>
<evidence type="ECO:0000256" key="12">
    <source>
        <dbReference type="ARBA" id="ARBA00023012"/>
    </source>
</evidence>
<evidence type="ECO:0000256" key="7">
    <source>
        <dbReference type="ARBA" id="ARBA00022692"/>
    </source>
</evidence>
<dbReference type="SUPFAM" id="SSF55874">
    <property type="entry name" value="ATPase domain of HSP90 chaperone/DNA topoisomerase II/histidine kinase"/>
    <property type="match status" value="1"/>
</dbReference>
<dbReference type="PANTHER" id="PTHR43065">
    <property type="entry name" value="SENSOR HISTIDINE KINASE"/>
    <property type="match status" value="1"/>
</dbReference>
<dbReference type="SMART" id="SM00304">
    <property type="entry name" value="HAMP"/>
    <property type="match status" value="1"/>
</dbReference>
<dbReference type="InterPro" id="IPR003594">
    <property type="entry name" value="HATPase_dom"/>
</dbReference>
<evidence type="ECO:0000256" key="10">
    <source>
        <dbReference type="ARBA" id="ARBA00022840"/>
    </source>
</evidence>
<dbReference type="EC" id="2.7.13.3" evidence="3"/>
<evidence type="ECO:0000313" key="19">
    <source>
        <dbReference type="EMBL" id="MCW2307584.1"/>
    </source>
</evidence>
<feature type="transmembrane region" description="Helical" evidence="15">
    <location>
        <begin position="301"/>
        <end position="326"/>
    </location>
</feature>
<evidence type="ECO:0000256" key="11">
    <source>
        <dbReference type="ARBA" id="ARBA00022989"/>
    </source>
</evidence>
<dbReference type="Proteomes" id="UP001209755">
    <property type="component" value="Unassembled WGS sequence"/>
</dbReference>
<dbReference type="PROSITE" id="PS50109">
    <property type="entry name" value="HIS_KIN"/>
    <property type="match status" value="1"/>
</dbReference>
<comment type="subcellular location">
    <subcellularLocation>
        <location evidence="2">Cell membrane</location>
        <topology evidence="2">Multi-pass membrane protein</topology>
    </subcellularLocation>
</comment>
<feature type="transmembrane region" description="Helical" evidence="15">
    <location>
        <begin position="62"/>
        <end position="83"/>
    </location>
</feature>
<keyword evidence="12" id="KW-0902">Two-component regulatory system</keyword>
<comment type="caution">
    <text evidence="19">The sequence shown here is derived from an EMBL/GenBank/DDBJ whole genome shotgun (WGS) entry which is preliminary data.</text>
</comment>
<dbReference type="PRINTS" id="PR00344">
    <property type="entry name" value="BCTRLSENSOR"/>
</dbReference>
<dbReference type="InterPro" id="IPR045671">
    <property type="entry name" value="NtrY-like_N"/>
</dbReference>
<dbReference type="SMART" id="SM00387">
    <property type="entry name" value="HATPase_c"/>
    <property type="match status" value="1"/>
</dbReference>
<evidence type="ECO:0000256" key="5">
    <source>
        <dbReference type="ARBA" id="ARBA00022553"/>
    </source>
</evidence>
<name>A0ABT3HB02_9HYPH</name>
<dbReference type="Gene3D" id="3.30.565.10">
    <property type="entry name" value="Histidine kinase-like ATPase, C-terminal domain"/>
    <property type="match status" value="1"/>
</dbReference>
<evidence type="ECO:0000256" key="6">
    <source>
        <dbReference type="ARBA" id="ARBA00022679"/>
    </source>
</evidence>
<dbReference type="CDD" id="cd00082">
    <property type="entry name" value="HisKA"/>
    <property type="match status" value="1"/>
</dbReference>
<evidence type="ECO:0000259" key="16">
    <source>
        <dbReference type="PROSITE" id="PS50109"/>
    </source>
</evidence>
<evidence type="ECO:0000256" key="14">
    <source>
        <dbReference type="SAM" id="MobiDB-lite"/>
    </source>
</evidence>
<dbReference type="InterPro" id="IPR013767">
    <property type="entry name" value="PAS_fold"/>
</dbReference>
<keyword evidence="9 19" id="KW-0418">Kinase</keyword>
<dbReference type="Gene3D" id="6.10.340.10">
    <property type="match status" value="1"/>
</dbReference>
<keyword evidence="4" id="KW-1003">Cell membrane</keyword>
<dbReference type="InterPro" id="IPR035965">
    <property type="entry name" value="PAS-like_dom_sf"/>
</dbReference>
<dbReference type="PROSITE" id="PS50885">
    <property type="entry name" value="HAMP"/>
    <property type="match status" value="1"/>
</dbReference>
<evidence type="ECO:0000256" key="2">
    <source>
        <dbReference type="ARBA" id="ARBA00004651"/>
    </source>
</evidence>
<dbReference type="InterPro" id="IPR003660">
    <property type="entry name" value="HAMP_dom"/>
</dbReference>
<evidence type="ECO:0000256" key="8">
    <source>
        <dbReference type="ARBA" id="ARBA00022741"/>
    </source>
</evidence>
<evidence type="ECO:0000256" key="15">
    <source>
        <dbReference type="SAM" id="Phobius"/>
    </source>
</evidence>
<keyword evidence="13 15" id="KW-0472">Membrane</keyword>
<dbReference type="Gene3D" id="3.30.450.20">
    <property type="entry name" value="PAS domain"/>
    <property type="match status" value="1"/>
</dbReference>
<dbReference type="CDD" id="cd06225">
    <property type="entry name" value="HAMP"/>
    <property type="match status" value="1"/>
</dbReference>
<dbReference type="Pfam" id="PF00672">
    <property type="entry name" value="HAMP"/>
    <property type="match status" value="1"/>
</dbReference>
<feature type="compositionally biased region" description="Polar residues" evidence="14">
    <location>
        <begin position="1"/>
        <end position="18"/>
    </location>
</feature>
<dbReference type="GO" id="GO:0004673">
    <property type="term" value="F:protein histidine kinase activity"/>
    <property type="evidence" value="ECO:0007669"/>
    <property type="project" value="UniProtKB-EC"/>
</dbReference>
<organism evidence="19 20">
    <name type="scientific">Rhodobium gokarnense</name>
    <dbReference type="NCBI Taxonomy" id="364296"/>
    <lineage>
        <taxon>Bacteria</taxon>
        <taxon>Pseudomonadati</taxon>
        <taxon>Pseudomonadota</taxon>
        <taxon>Alphaproteobacteria</taxon>
        <taxon>Hyphomicrobiales</taxon>
        <taxon>Rhodobiaceae</taxon>
        <taxon>Rhodobium</taxon>
    </lineage>
</organism>